<comment type="caution">
    <text evidence="1">The sequence shown here is derived from an EMBL/GenBank/DDBJ whole genome shotgun (WGS) entry which is preliminary data.</text>
</comment>
<proteinExistence type="predicted"/>
<name>A0A9N9LI86_9HELO</name>
<sequence>MSSPAYKPLNTGCAFCKAREKVVSEETELRNAPPDFMMPANVFETSIGHFWGIMGTRDYMRARFGLVEAIMELKHERKAVVDALEHLMDLLRLCRSDNMGVREMVPHLMLRLDRDQEAYDFVKWYETEGQRGDYDWGDMDLPFLDMKDADVWDEVGIFCEEYRGLSFVVAVTFLKVKMLIDLRALKEAAAVSGKVPEE</sequence>
<evidence type="ECO:0000313" key="2">
    <source>
        <dbReference type="Proteomes" id="UP000701801"/>
    </source>
</evidence>
<protein>
    <submittedName>
        <fullName evidence="1">Uncharacterized protein</fullName>
    </submittedName>
</protein>
<dbReference type="OrthoDB" id="5952526at2759"/>
<evidence type="ECO:0000313" key="1">
    <source>
        <dbReference type="EMBL" id="CAG8973042.1"/>
    </source>
</evidence>
<organism evidence="1 2">
    <name type="scientific">Hymenoscyphus albidus</name>
    <dbReference type="NCBI Taxonomy" id="595503"/>
    <lineage>
        <taxon>Eukaryota</taxon>
        <taxon>Fungi</taxon>
        <taxon>Dikarya</taxon>
        <taxon>Ascomycota</taxon>
        <taxon>Pezizomycotina</taxon>
        <taxon>Leotiomycetes</taxon>
        <taxon>Helotiales</taxon>
        <taxon>Helotiaceae</taxon>
        <taxon>Hymenoscyphus</taxon>
    </lineage>
</organism>
<dbReference type="EMBL" id="CAJVRM010000060">
    <property type="protein sequence ID" value="CAG8973042.1"/>
    <property type="molecule type" value="Genomic_DNA"/>
</dbReference>
<keyword evidence="2" id="KW-1185">Reference proteome</keyword>
<dbReference type="Proteomes" id="UP000701801">
    <property type="component" value="Unassembled WGS sequence"/>
</dbReference>
<gene>
    <name evidence="1" type="ORF">HYALB_00007270</name>
</gene>
<reference evidence="1" key="1">
    <citation type="submission" date="2021-07" db="EMBL/GenBank/DDBJ databases">
        <authorList>
            <person name="Durling M."/>
        </authorList>
    </citation>
    <scope>NUCLEOTIDE SEQUENCE</scope>
</reference>
<accession>A0A9N9LI86</accession>
<dbReference type="AlphaFoldDB" id="A0A9N9LI86"/>